<dbReference type="Gene3D" id="1.25.40.10">
    <property type="entry name" value="Tetratricopeptide repeat domain"/>
    <property type="match status" value="1"/>
</dbReference>
<dbReference type="InterPro" id="IPR000792">
    <property type="entry name" value="Tscrpt_reg_LuxR_C"/>
</dbReference>
<dbReference type="AlphaFoldDB" id="A0A4V3GHF1"/>
<evidence type="ECO:0000313" key="3">
    <source>
        <dbReference type="Proteomes" id="UP000295146"/>
    </source>
</evidence>
<dbReference type="PANTHER" id="PTHR47691:SF3">
    <property type="entry name" value="HTH-TYPE TRANSCRIPTIONAL REGULATOR RV0890C-RELATED"/>
    <property type="match status" value="1"/>
</dbReference>
<dbReference type="Pfam" id="PF13401">
    <property type="entry name" value="AAA_22"/>
    <property type="match status" value="1"/>
</dbReference>
<evidence type="ECO:0000313" key="2">
    <source>
        <dbReference type="EMBL" id="TDW75927.1"/>
    </source>
</evidence>
<dbReference type="InterPro" id="IPR049945">
    <property type="entry name" value="AAA_22"/>
</dbReference>
<dbReference type="GO" id="GO:0006355">
    <property type="term" value="P:regulation of DNA-templated transcription"/>
    <property type="evidence" value="ECO:0007669"/>
    <property type="project" value="InterPro"/>
</dbReference>
<dbReference type="CDD" id="cd06170">
    <property type="entry name" value="LuxR_C_like"/>
    <property type="match status" value="1"/>
</dbReference>
<dbReference type="InterPro" id="IPR016032">
    <property type="entry name" value="Sig_transdc_resp-reg_C-effctor"/>
</dbReference>
<dbReference type="InterPro" id="IPR011990">
    <property type="entry name" value="TPR-like_helical_dom_sf"/>
</dbReference>
<dbReference type="Pfam" id="PF00196">
    <property type="entry name" value="GerE"/>
    <property type="match status" value="1"/>
</dbReference>
<feature type="domain" description="HTH luxR-type" evidence="1">
    <location>
        <begin position="656"/>
        <end position="720"/>
    </location>
</feature>
<dbReference type="EMBL" id="SODP01000001">
    <property type="protein sequence ID" value="TDW75927.1"/>
    <property type="molecule type" value="Genomic_DNA"/>
</dbReference>
<dbReference type="PRINTS" id="PR00364">
    <property type="entry name" value="DISEASERSIST"/>
</dbReference>
<dbReference type="SUPFAM" id="SSF48452">
    <property type="entry name" value="TPR-like"/>
    <property type="match status" value="1"/>
</dbReference>
<comment type="caution">
    <text evidence="2">The sequence shown here is derived from an EMBL/GenBank/DDBJ whole genome shotgun (WGS) entry which is preliminary data.</text>
</comment>
<proteinExistence type="predicted"/>
<gene>
    <name evidence="2" type="ORF">EV653_1068</name>
</gene>
<dbReference type="Gene3D" id="1.10.10.10">
    <property type="entry name" value="Winged helix-like DNA-binding domain superfamily/Winged helix DNA-binding domain"/>
    <property type="match status" value="1"/>
</dbReference>
<dbReference type="PROSITE" id="PS50043">
    <property type="entry name" value="HTH_LUXR_2"/>
    <property type="match status" value="1"/>
</dbReference>
<dbReference type="PANTHER" id="PTHR47691">
    <property type="entry name" value="REGULATOR-RELATED"/>
    <property type="match status" value="1"/>
</dbReference>
<keyword evidence="3" id="KW-1185">Reference proteome</keyword>
<protein>
    <submittedName>
        <fullName evidence="2">ATPase</fullName>
    </submittedName>
</protein>
<reference evidence="2 3" key="1">
    <citation type="submission" date="2019-03" db="EMBL/GenBank/DDBJ databases">
        <title>Genomic Encyclopedia of Type Strains, Phase III (KMG-III): the genomes of soil and plant-associated and newly described type strains.</title>
        <authorList>
            <person name="Whitman W."/>
        </authorList>
    </citation>
    <scope>NUCLEOTIDE SEQUENCE [LARGE SCALE GENOMIC DNA]</scope>
    <source>
        <strain evidence="2 3">VKM Ac-2573</strain>
    </source>
</reference>
<dbReference type="Gene3D" id="3.40.50.300">
    <property type="entry name" value="P-loop containing nucleotide triphosphate hydrolases"/>
    <property type="match status" value="1"/>
</dbReference>
<dbReference type="GO" id="GO:0016887">
    <property type="term" value="F:ATP hydrolysis activity"/>
    <property type="evidence" value="ECO:0007669"/>
    <property type="project" value="InterPro"/>
</dbReference>
<dbReference type="SMART" id="SM00421">
    <property type="entry name" value="HTH_LUXR"/>
    <property type="match status" value="1"/>
</dbReference>
<dbReference type="Proteomes" id="UP000295146">
    <property type="component" value="Unassembled WGS sequence"/>
</dbReference>
<sequence length="720" mass="78319">MGTLPAELTSFIGRRQELRDVRAVLSTGRLVTLTGPGGVGKTRLGLRTAAQVARTFPDGVWLAELAVVQDPADLARTVSAAFGLRDADDDPVGRLTKYLEDRALLLVLDNCEHLRDACAELIELLLKAAPGIRVLATSRQRLGVRGERVYSVQPLAEITELFEDRAAAVGCRIDAADRAQVVEICRRLDGIPLAVELAAAWLRVLSVDDLLARMETLAPGRAEILDWSWELCTPAERLLWSRLSAFVGGFDLAAAESVSCADLEVLSGLVDKSIVQSVGGRLQLLETVRQYGLERLRADGSADAVRVLHRDHYLRLAERYSRDWTRANAQIEAHRFTEPEHANLRAALEFSLSTPGQEATGLRLVVALHYHWLFCGHPAEGRHWLERALEQNPGPSHDRAQALWMCAFARCLTGYASTVRPYGVEAEAWARDNGDDEVLAHALLVLGGYWFLTGDGSRCEPLFEQAIELLEATGRPSSVLLQLHSALAQPYVWQGRALEGLELARRGLELCEASGEQFARSSLLFARSLAQWALEAYAEAEAGLVEAVKLARTFNDVLGTVIAVEVLCWVKAAQGEHSRAAELLGIADRIWSTGGASPMLGSLHMREAHDTCAAEVSEALGAERYRVAFERGAALAADFDRAITAVVGAGPASVGSGRTGGPLSAREEQVAELVGQGMTNKEIAARLVISRRTAESHVVHILDKLGFSTRSQIASWVAQR</sequence>
<dbReference type="SUPFAM" id="SSF46894">
    <property type="entry name" value="C-terminal effector domain of the bipartite response regulators"/>
    <property type="match status" value="1"/>
</dbReference>
<dbReference type="PRINTS" id="PR00038">
    <property type="entry name" value="HTHLUXR"/>
</dbReference>
<dbReference type="InterPro" id="IPR027417">
    <property type="entry name" value="P-loop_NTPase"/>
</dbReference>
<dbReference type="OrthoDB" id="3755432at2"/>
<name>A0A4V3GHF1_9ACTN</name>
<accession>A0A4V3GHF1</accession>
<dbReference type="InterPro" id="IPR036388">
    <property type="entry name" value="WH-like_DNA-bd_sf"/>
</dbReference>
<dbReference type="GO" id="GO:0003677">
    <property type="term" value="F:DNA binding"/>
    <property type="evidence" value="ECO:0007669"/>
    <property type="project" value="InterPro"/>
</dbReference>
<dbReference type="RefSeq" id="WP_134098453.1">
    <property type="nucleotide sequence ID" value="NZ_SODP01000001.1"/>
</dbReference>
<evidence type="ECO:0000259" key="1">
    <source>
        <dbReference type="PROSITE" id="PS50043"/>
    </source>
</evidence>
<dbReference type="SUPFAM" id="SSF52540">
    <property type="entry name" value="P-loop containing nucleoside triphosphate hydrolases"/>
    <property type="match status" value="1"/>
</dbReference>
<organism evidence="2 3">
    <name type="scientific">Kribbella pratensis</name>
    <dbReference type="NCBI Taxonomy" id="2512112"/>
    <lineage>
        <taxon>Bacteria</taxon>
        <taxon>Bacillati</taxon>
        <taxon>Actinomycetota</taxon>
        <taxon>Actinomycetes</taxon>
        <taxon>Propionibacteriales</taxon>
        <taxon>Kribbellaceae</taxon>
        <taxon>Kribbella</taxon>
    </lineage>
</organism>